<evidence type="ECO:0000259" key="9">
    <source>
        <dbReference type="Pfam" id="PF00089"/>
    </source>
</evidence>
<dbReference type="SUPFAM" id="SSF50494">
    <property type="entry name" value="Trypsin-like serine proteases"/>
    <property type="match status" value="1"/>
</dbReference>
<evidence type="ECO:0000256" key="1">
    <source>
        <dbReference type="ARBA" id="ARBA00007664"/>
    </source>
</evidence>
<evidence type="ECO:0000256" key="6">
    <source>
        <dbReference type="ARBA" id="ARBA00023145"/>
    </source>
</evidence>
<comment type="caution">
    <text evidence="11">The sequence shown here is derived from an EMBL/GenBank/DDBJ whole genome shotgun (WGS) entry which is preliminary data.</text>
</comment>
<evidence type="ECO:0000313" key="12">
    <source>
        <dbReference type="Proteomes" id="UP001356095"/>
    </source>
</evidence>
<dbReference type="Gene3D" id="3.30.300.50">
    <property type="match status" value="2"/>
</dbReference>
<keyword evidence="5" id="KW-0720">Serine protease</keyword>
<feature type="compositionally biased region" description="Low complexity" evidence="8">
    <location>
        <begin position="50"/>
        <end position="62"/>
    </location>
</feature>
<keyword evidence="12" id="KW-1185">Reference proteome</keyword>
<dbReference type="InterPro" id="IPR004236">
    <property type="entry name" value="Pept_S1_alpha_lytic"/>
</dbReference>
<organism evidence="11 12">
    <name type="scientific">Nocardiopsis codii</name>
    <dbReference type="NCBI Taxonomy" id="3065942"/>
    <lineage>
        <taxon>Bacteria</taxon>
        <taxon>Bacillati</taxon>
        <taxon>Actinomycetota</taxon>
        <taxon>Actinomycetes</taxon>
        <taxon>Streptosporangiales</taxon>
        <taxon>Nocardiopsidaceae</taxon>
        <taxon>Nocardiopsis</taxon>
    </lineage>
</organism>
<keyword evidence="2" id="KW-0645">Protease</keyword>
<dbReference type="InterPro" id="IPR009003">
    <property type="entry name" value="Peptidase_S1_PA"/>
</dbReference>
<dbReference type="EMBL" id="JAUZMY010000034">
    <property type="protein sequence ID" value="MEE2040748.1"/>
    <property type="molecule type" value="Genomic_DNA"/>
</dbReference>
<dbReference type="RefSeq" id="WP_330094511.1">
    <property type="nucleotide sequence ID" value="NZ_JAUZMY010000034.1"/>
</dbReference>
<dbReference type="PIRSF" id="PIRSF001134">
    <property type="entry name" value="Streptogrisin"/>
    <property type="match status" value="1"/>
</dbReference>
<reference evidence="11 12" key="1">
    <citation type="submission" date="2023-08" db="EMBL/GenBank/DDBJ databases">
        <authorList>
            <person name="Girao M."/>
            <person name="Carvalho M.F."/>
        </authorList>
    </citation>
    <scope>NUCLEOTIDE SEQUENCE [LARGE SCALE GENOMIC DNA]</scope>
    <source>
        <strain evidence="11 12">CT-R113</strain>
    </source>
</reference>
<evidence type="ECO:0000256" key="8">
    <source>
        <dbReference type="SAM" id="MobiDB-lite"/>
    </source>
</evidence>
<evidence type="ECO:0000256" key="7">
    <source>
        <dbReference type="ARBA" id="ARBA00023157"/>
    </source>
</evidence>
<feature type="domain" description="Peptidase S1" evidence="9">
    <location>
        <begin position="287"/>
        <end position="403"/>
    </location>
</feature>
<name>A0ABU7KEU4_9ACTN</name>
<dbReference type="Pfam" id="PF02983">
    <property type="entry name" value="Pro_Al_protease"/>
    <property type="match status" value="1"/>
</dbReference>
<dbReference type="InterPro" id="IPR035070">
    <property type="entry name" value="Streptogrisin_prodomain"/>
</dbReference>
<dbReference type="Pfam" id="PF00089">
    <property type="entry name" value="Trypsin"/>
    <property type="match status" value="1"/>
</dbReference>
<protein>
    <submittedName>
        <fullName evidence="11">S1 family peptidase</fullName>
    </submittedName>
</protein>
<dbReference type="Proteomes" id="UP001356095">
    <property type="component" value="Unassembled WGS sequence"/>
</dbReference>
<keyword evidence="4" id="KW-0378">Hydrolase</keyword>
<feature type="region of interest" description="Disordered" evidence="8">
    <location>
        <begin position="362"/>
        <end position="386"/>
    </location>
</feature>
<dbReference type="InterPro" id="IPR043504">
    <property type="entry name" value="Peptidase_S1_PA_chymotrypsin"/>
</dbReference>
<evidence type="ECO:0000313" key="11">
    <source>
        <dbReference type="EMBL" id="MEE2040748.1"/>
    </source>
</evidence>
<keyword evidence="3" id="KW-0732">Signal</keyword>
<dbReference type="InterPro" id="IPR001316">
    <property type="entry name" value="Pept_S1A_streptogrisin"/>
</dbReference>
<evidence type="ECO:0000256" key="2">
    <source>
        <dbReference type="ARBA" id="ARBA00022670"/>
    </source>
</evidence>
<comment type="similarity">
    <text evidence="1">Belongs to the peptidase S1 family.</text>
</comment>
<dbReference type="SUPFAM" id="SSF54806">
    <property type="entry name" value="Alpha-lytic protease prodomain"/>
    <property type="match status" value="1"/>
</dbReference>
<proteinExistence type="inferred from homology"/>
<dbReference type="InterPro" id="IPR037295">
    <property type="entry name" value="Alpha-lytic_protease_prodomain"/>
</dbReference>
<keyword evidence="6" id="KW-0865">Zymogen</keyword>
<feature type="domain" description="Peptidase S1A alpha-lytic prodomain" evidence="10">
    <location>
        <begin position="153"/>
        <end position="208"/>
    </location>
</feature>
<dbReference type="InterPro" id="IPR001254">
    <property type="entry name" value="Trypsin_dom"/>
</dbReference>
<evidence type="ECO:0000256" key="4">
    <source>
        <dbReference type="ARBA" id="ARBA00022801"/>
    </source>
</evidence>
<gene>
    <name evidence="11" type="ORF">Q8791_26360</name>
</gene>
<keyword evidence="7" id="KW-1015">Disulfide bond</keyword>
<sequence>MLPSPSPSPDRVPRALRTPVVGAFLALALIAVLTAGLAPAPGWAAASALPAASPVPDSSAPGLPASDPPGPGSTGQAEALAAELGLDPSEARDLLRAQEDAARVDAAASEAAGSAYAGSVFDRSTLRLTVLVATPSAADAVRRTGAGAAVVPRSAAELADVVAALDGAAPRTGVVGWYPDPSDGTVVVETVDGASSEAASLVGDAGVDPASVRVREGAAPAVPYAQVIGGHRYRTGGGVCTIGFAASAPGQPGFLTSGHCGAVGAPVESIPAGATGTFQHSQFPGSDGAFVRVGPGWTLTNLVSDQGGGFVEVTGSLAAPVGSAVCVSSPYNGWRCGTIQSRNNSVSYPEGTVHGLTRTSACSGPGDSGSPFLSGSQAQGLTSGGSGNCSSGGTTFFQNVNPLLGMWGLTLVTS</sequence>
<evidence type="ECO:0000256" key="5">
    <source>
        <dbReference type="ARBA" id="ARBA00022825"/>
    </source>
</evidence>
<evidence type="ECO:0000256" key="3">
    <source>
        <dbReference type="ARBA" id="ARBA00022729"/>
    </source>
</evidence>
<dbReference type="Gene3D" id="2.40.10.10">
    <property type="entry name" value="Trypsin-like serine proteases"/>
    <property type="match status" value="2"/>
</dbReference>
<feature type="region of interest" description="Disordered" evidence="8">
    <location>
        <begin position="50"/>
        <end position="77"/>
    </location>
</feature>
<dbReference type="PRINTS" id="PR00861">
    <property type="entry name" value="ALYTICPTASE"/>
</dbReference>
<dbReference type="CDD" id="cd21112">
    <property type="entry name" value="alphaLP-like"/>
    <property type="match status" value="1"/>
</dbReference>
<accession>A0ABU7KEU4</accession>
<evidence type="ECO:0000259" key="10">
    <source>
        <dbReference type="Pfam" id="PF02983"/>
    </source>
</evidence>